<gene>
    <name evidence="2" type="ORF">METZ01_LOCUS15084</name>
</gene>
<accession>A0A381P5U9</accession>
<reference evidence="2" key="1">
    <citation type="submission" date="2018-05" db="EMBL/GenBank/DDBJ databases">
        <authorList>
            <person name="Lanie J.A."/>
            <person name="Ng W.-L."/>
            <person name="Kazmierczak K.M."/>
            <person name="Andrzejewski T.M."/>
            <person name="Davidsen T.M."/>
            <person name="Wayne K.J."/>
            <person name="Tettelin H."/>
            <person name="Glass J.I."/>
            <person name="Rusch D."/>
            <person name="Podicherti R."/>
            <person name="Tsui H.-C.T."/>
            <person name="Winkler M.E."/>
        </authorList>
    </citation>
    <scope>NUCLEOTIDE SEQUENCE</scope>
</reference>
<organism evidence="2">
    <name type="scientific">marine metagenome</name>
    <dbReference type="NCBI Taxonomy" id="408172"/>
    <lineage>
        <taxon>unclassified sequences</taxon>
        <taxon>metagenomes</taxon>
        <taxon>ecological metagenomes</taxon>
    </lineage>
</organism>
<protein>
    <recommendedName>
        <fullName evidence="3">Cell division protein FtsL</fullName>
    </recommendedName>
</protein>
<dbReference type="AlphaFoldDB" id="A0A381P5U9"/>
<keyword evidence="1" id="KW-1133">Transmembrane helix</keyword>
<evidence type="ECO:0008006" key="3">
    <source>
        <dbReference type="Google" id="ProtNLM"/>
    </source>
</evidence>
<name>A0A381P5U9_9ZZZZ</name>
<evidence type="ECO:0000256" key="1">
    <source>
        <dbReference type="SAM" id="Phobius"/>
    </source>
</evidence>
<evidence type="ECO:0000313" key="2">
    <source>
        <dbReference type="EMBL" id="SUZ62230.1"/>
    </source>
</evidence>
<proteinExistence type="predicted"/>
<feature type="transmembrane region" description="Helical" evidence="1">
    <location>
        <begin position="16"/>
        <end position="35"/>
    </location>
</feature>
<sequence>MPKSKKNQFHVTTREYRVVLVAVVGLMIVAMAFVWSNVRLVGLAYEYQALEKIQRSLLRENNLLHVEWESLRSLDRVQLLAKNKIGLREPESRQIVTVFLKK</sequence>
<keyword evidence="1" id="KW-0812">Transmembrane</keyword>
<dbReference type="EMBL" id="UINC01000855">
    <property type="protein sequence ID" value="SUZ62230.1"/>
    <property type="molecule type" value="Genomic_DNA"/>
</dbReference>
<keyword evidence="1" id="KW-0472">Membrane</keyword>